<evidence type="ECO:0000313" key="1">
    <source>
        <dbReference type="EMBL" id="EAN32866.1"/>
    </source>
</evidence>
<accession>Q4N4Q7</accession>
<proteinExistence type="predicted"/>
<dbReference type="InParanoid" id="Q4N4Q7"/>
<gene>
    <name evidence="1" type="ordered locus">TP02_0583</name>
</gene>
<dbReference type="OMA" id="SSVHHRI"/>
<comment type="caution">
    <text evidence="1">The sequence shown here is derived from an EMBL/GenBank/DDBJ whole genome shotgun (WGS) entry which is preliminary data.</text>
</comment>
<dbReference type="EMBL" id="AAGK01000002">
    <property type="protein sequence ID" value="EAN32866.1"/>
    <property type="molecule type" value="Genomic_DNA"/>
</dbReference>
<keyword evidence="2" id="KW-1185">Reference proteome</keyword>
<reference evidence="1 2" key="1">
    <citation type="journal article" date="2005" name="Science">
        <title>Genome sequence of Theileria parva, a bovine pathogen that transforms lymphocytes.</title>
        <authorList>
            <person name="Gardner M.J."/>
            <person name="Bishop R."/>
            <person name="Shah T."/>
            <person name="de Villiers E.P."/>
            <person name="Carlton J.M."/>
            <person name="Hall N."/>
            <person name="Ren Q."/>
            <person name="Paulsen I.T."/>
            <person name="Pain A."/>
            <person name="Berriman M."/>
            <person name="Wilson R.J.M."/>
            <person name="Sato S."/>
            <person name="Ralph S.A."/>
            <person name="Mann D.J."/>
            <person name="Xiong Z."/>
            <person name="Shallom S.J."/>
            <person name="Weidman J."/>
            <person name="Jiang L."/>
            <person name="Lynn J."/>
            <person name="Weaver B."/>
            <person name="Shoaibi A."/>
            <person name="Domingo A.R."/>
            <person name="Wasawo D."/>
            <person name="Crabtree J."/>
            <person name="Wortman J.R."/>
            <person name="Haas B."/>
            <person name="Angiuoli S.V."/>
            <person name="Creasy T.H."/>
            <person name="Lu C."/>
            <person name="Suh B."/>
            <person name="Silva J.C."/>
            <person name="Utterback T.R."/>
            <person name="Feldblyum T.V."/>
            <person name="Pertea M."/>
            <person name="Allen J."/>
            <person name="Nierman W.C."/>
            <person name="Taracha E.L.N."/>
            <person name="Salzberg S.L."/>
            <person name="White O.R."/>
            <person name="Fitzhugh H.A."/>
            <person name="Morzaria S."/>
            <person name="Venter J.C."/>
            <person name="Fraser C.M."/>
            <person name="Nene V."/>
        </authorList>
    </citation>
    <scope>NUCLEOTIDE SEQUENCE [LARGE SCALE GENOMIC DNA]</scope>
    <source>
        <strain evidence="1 2">Muguga</strain>
    </source>
</reference>
<organism evidence="1 2">
    <name type="scientific">Theileria parva</name>
    <name type="common">East coast fever infection agent</name>
    <dbReference type="NCBI Taxonomy" id="5875"/>
    <lineage>
        <taxon>Eukaryota</taxon>
        <taxon>Sar</taxon>
        <taxon>Alveolata</taxon>
        <taxon>Apicomplexa</taxon>
        <taxon>Aconoidasida</taxon>
        <taxon>Piroplasmida</taxon>
        <taxon>Theileriidae</taxon>
        <taxon>Theileria</taxon>
    </lineage>
</organism>
<dbReference type="Proteomes" id="UP000001949">
    <property type="component" value="Unassembled WGS sequence"/>
</dbReference>
<protein>
    <submittedName>
        <fullName evidence="1">Uncharacterized protein</fullName>
    </submittedName>
</protein>
<dbReference type="GeneID" id="3501578"/>
<dbReference type="KEGG" id="tpv:TP02_0583"/>
<evidence type="ECO:0000313" key="2">
    <source>
        <dbReference type="Proteomes" id="UP000001949"/>
    </source>
</evidence>
<sequence length="840" mass="98207">MSRNIMYNNYLSLNILKLFNAVLRSKTQFRRVVKFAHNTINSYSTVNYYDIKDKRDATDSLGFEGNDLRRTWTNRDDSTYNPFIDINNTIKPPVVETFKVCKVTNERLKVNLSVNTLESYELVAAVTHNILGCPEDFTLNSLSNYLENVNLTKLENEIELNLMKKRLINNLQLQWEKLINLRKITLEHNVMLLLIFDHLSVLTHELRNLVQSQMLLNIHKFTPAQIIHTFQVFSRHKERYKSFLNLLCLIFYDHMIPNLRTTHPDLAQSYDHNAVKLCDVIKFLKVLGDFKFKKLTDVLYAQVFDHFDCLSVEDLVSVGELFFKHKRDPNFVELYTKIHSTVFNMKELDFANFELYALGGESSNVPENTVELGDVRVLRSIFGCRSEFLISSVHHRIEFKRLWKHNINTNNTPWKLTNSESSRSLEDTTINHVLPGKFVSYMKNFEQLYEKIENVVINKFKIREHKFDFVANLISLVSDYSRYSTSNAVKILPNLYSIIGNIRDNNIKLIDVRRIVPSTLRENSHVFFYKIDPQNYYYRVEPGHEGVRYYKPEITISSLFQGNSNLYSLLLNSIENIIAKVLVRDKRDLLDCVIMVRDVLHPFYCVNSCQMKPFLTIDLLHMCGKLCDRNVNLIEFGQECVVTVENVLKNGLKTRLNRFTEFCMEFIKNQLGQHSSQIFSLKEKIDILKAVTTLQICNQEIHNLEFINSTVDQLLNLIKHTTEEDGIKVGVDLKLFDCLCDLIQFPVTDQVYQLLTQLLKLIHERIDYYSVPELVKLMDSLACSIKHFSGLDLEMNETYENLHQNLIILRENAVDKFNLKSNLEEDFNLETKKIINLLIV</sequence>
<name>Q4N4Q7_THEPA</name>
<dbReference type="RefSeq" id="XP_765149.1">
    <property type="nucleotide sequence ID" value="XM_760056.1"/>
</dbReference>
<dbReference type="AlphaFoldDB" id="Q4N4Q7"/>
<dbReference type="VEuPathDB" id="PiroplasmaDB:TpMuguga_02g00583"/>
<dbReference type="eggNOG" id="ENOG502QYJG">
    <property type="taxonomic scope" value="Eukaryota"/>
</dbReference>